<protein>
    <submittedName>
        <fullName evidence="3">Uncharacterized protein</fullName>
    </submittedName>
</protein>
<keyword evidence="1" id="KW-0472">Membrane</keyword>
<organism evidence="3 5">
    <name type="scientific">Paraclostridium sordellii</name>
    <name type="common">Clostridium sordellii</name>
    <dbReference type="NCBI Taxonomy" id="1505"/>
    <lineage>
        <taxon>Bacteria</taxon>
        <taxon>Bacillati</taxon>
        <taxon>Bacillota</taxon>
        <taxon>Clostridia</taxon>
        <taxon>Peptostreptococcales</taxon>
        <taxon>Peptostreptococcaceae</taxon>
        <taxon>Paraclostridium</taxon>
    </lineage>
</organism>
<keyword evidence="1" id="KW-1133">Transmembrane helix</keyword>
<evidence type="ECO:0000313" key="2">
    <source>
        <dbReference type="EMBL" id="CEJ74450.1"/>
    </source>
</evidence>
<evidence type="ECO:0000256" key="1">
    <source>
        <dbReference type="SAM" id="Phobius"/>
    </source>
</evidence>
<keyword evidence="4" id="KW-1185">Reference proteome</keyword>
<dbReference type="EMBL" id="LN679998">
    <property type="protein sequence ID" value="CEJ74450.1"/>
    <property type="molecule type" value="Genomic_DNA"/>
</dbReference>
<gene>
    <name evidence="2" type="ORF">ATCC9714_23381</name>
    <name evidence="3" type="ORF">R28058_20481</name>
</gene>
<evidence type="ECO:0000313" key="5">
    <source>
        <dbReference type="Proteomes" id="UP000049127"/>
    </source>
</evidence>
<reference evidence="2 4" key="1">
    <citation type="submission" date="2014-11" db="EMBL/GenBank/DDBJ databases">
        <authorList>
            <person name="Aslett M.A."/>
            <person name="De Silva N."/>
        </authorList>
    </citation>
    <scope>NUCLEOTIDE SEQUENCE [LARGE SCALE GENOMIC DNA]</scope>
    <source>
        <strain evidence="2 4">ATCC9714</strain>
    </source>
</reference>
<feature type="transmembrane region" description="Helical" evidence="1">
    <location>
        <begin position="6"/>
        <end position="26"/>
    </location>
</feature>
<name>A0A0A1SJD1_PARSO</name>
<keyword evidence="1" id="KW-0812">Transmembrane</keyword>
<dbReference type="EMBL" id="CEKZ01000003">
    <property type="protein sequence ID" value="CEQ04315.1"/>
    <property type="molecule type" value="Genomic_DNA"/>
</dbReference>
<proteinExistence type="predicted"/>
<dbReference type="GeneID" id="97538167"/>
<reference evidence="3 5" key="2">
    <citation type="submission" date="2015-01" db="EMBL/GenBank/DDBJ databases">
        <authorList>
            <person name="Aslett A.Martin."/>
            <person name="De Silva Nishadi"/>
        </authorList>
    </citation>
    <scope>NUCLEOTIDE SEQUENCE [LARGE SCALE GENOMIC DNA]</scope>
    <source>
        <strain evidence="3 5">R28058</strain>
    </source>
</reference>
<dbReference type="PATRIC" id="fig|1505.7.peg.2270"/>
<evidence type="ECO:0000313" key="3">
    <source>
        <dbReference type="EMBL" id="CEQ04315.1"/>
    </source>
</evidence>
<sequence length="72" mass="8533">MSIVILILFALFLIYFLSIICLRYSYISNLAIKNKLDFSSFHIRKNILNYDNNFNKITGQIALSLFKMYNRC</sequence>
<dbReference type="Proteomes" id="UP000049127">
    <property type="component" value="Unassembled WGS sequence"/>
</dbReference>
<dbReference type="Proteomes" id="UP000032811">
    <property type="component" value="Chromosome 1"/>
</dbReference>
<dbReference type="AlphaFoldDB" id="A0A0A1SJD1"/>
<accession>A0A0A1SJD1</accession>
<evidence type="ECO:0000313" key="4">
    <source>
        <dbReference type="Proteomes" id="UP000032811"/>
    </source>
</evidence>
<dbReference type="RefSeq" id="WP_021124588.1">
    <property type="nucleotide sequence ID" value="NZ_BDJI01000002.1"/>
</dbReference>
<dbReference type="OrthoDB" id="9941617at2"/>
<dbReference type="KEGG" id="psor:RSJ16_12870"/>